<dbReference type="GO" id="GO:0031992">
    <property type="term" value="F:energy transducer activity"/>
    <property type="evidence" value="ECO:0007669"/>
    <property type="project" value="TreeGrafter"/>
</dbReference>
<keyword evidence="6" id="KW-0812">Transmembrane</keyword>
<reference evidence="11" key="1">
    <citation type="submission" date="2023-07" db="EMBL/GenBank/DDBJ databases">
        <title>Comparative genomics of clinical Stenotrophomonas maltophilia isolates reveals regions of diversity which correlate with colonization and persistence in vivo.</title>
        <authorList>
            <person name="Mcdaniel M.S."/>
            <person name="Swords W.E."/>
            <person name="Sumpter N.A."/>
            <person name="Lindgren N.R."/>
            <person name="Billiot C.E."/>
        </authorList>
    </citation>
    <scope>NUCLEOTIDE SEQUENCE</scope>
    <source>
        <strain evidence="11">Ism4</strain>
    </source>
</reference>
<dbReference type="GO" id="GO:0015031">
    <property type="term" value="P:protein transport"/>
    <property type="evidence" value="ECO:0007669"/>
    <property type="project" value="UniProtKB-KW"/>
</dbReference>
<gene>
    <name evidence="11" type="ORF">ROV92_01115</name>
</gene>
<protein>
    <submittedName>
        <fullName evidence="11">TonB family protein</fullName>
    </submittedName>
</protein>
<dbReference type="AlphaFoldDB" id="A0AAJ2MSN6"/>
<dbReference type="GO" id="GO:0055085">
    <property type="term" value="P:transmembrane transport"/>
    <property type="evidence" value="ECO:0007669"/>
    <property type="project" value="InterPro"/>
</dbReference>
<dbReference type="NCBIfam" id="TIGR01352">
    <property type="entry name" value="tonB_Cterm"/>
    <property type="match status" value="1"/>
</dbReference>
<sequence>MTAFLIQCPRVIRLPTSSDRVEEMRKTGLFSVAVAALLFTGCSTLPKEAGVASAGCSMLPQGLRYIDARVQVAQLMQDRGGCHLHAVAKNAAVAHAQKVLLGRLAERRCGNVIVSDSSEGVAAQDTDATGVTMRITLRTASGKPCAGLTALEENEQIAASAAYKPYSTHARPPRYPSDAYREGRQGEASVIILVAGQGQTIGAVLERSSGHDDLDEAAVTAAQDWRFDGHGKPPETTLIRVPVNFVLN</sequence>
<dbReference type="EMBL" id="JAVSKO010000001">
    <property type="protein sequence ID" value="MDT3466620.1"/>
    <property type="molecule type" value="Genomic_DNA"/>
</dbReference>
<comment type="similarity">
    <text evidence="2">Belongs to the TonB family.</text>
</comment>
<dbReference type="Pfam" id="PF03544">
    <property type="entry name" value="TonB_C"/>
    <property type="match status" value="1"/>
</dbReference>
<dbReference type="InterPro" id="IPR006260">
    <property type="entry name" value="TonB/TolA_C"/>
</dbReference>
<proteinExistence type="inferred from homology"/>
<evidence type="ECO:0000256" key="5">
    <source>
        <dbReference type="ARBA" id="ARBA00022519"/>
    </source>
</evidence>
<dbReference type="PROSITE" id="PS52015">
    <property type="entry name" value="TONB_CTD"/>
    <property type="match status" value="1"/>
</dbReference>
<dbReference type="Gene3D" id="3.30.1150.10">
    <property type="match status" value="1"/>
</dbReference>
<dbReference type="InterPro" id="IPR051045">
    <property type="entry name" value="TonB-dependent_transducer"/>
</dbReference>
<evidence type="ECO:0000256" key="8">
    <source>
        <dbReference type="ARBA" id="ARBA00022989"/>
    </source>
</evidence>
<dbReference type="RefSeq" id="WP_312560103.1">
    <property type="nucleotide sequence ID" value="NZ_JAVSKO010000001.1"/>
</dbReference>
<dbReference type="InterPro" id="IPR037682">
    <property type="entry name" value="TonB_C"/>
</dbReference>
<evidence type="ECO:0000256" key="3">
    <source>
        <dbReference type="ARBA" id="ARBA00022448"/>
    </source>
</evidence>
<evidence type="ECO:0000256" key="9">
    <source>
        <dbReference type="ARBA" id="ARBA00023136"/>
    </source>
</evidence>
<evidence type="ECO:0000256" key="1">
    <source>
        <dbReference type="ARBA" id="ARBA00004383"/>
    </source>
</evidence>
<accession>A0AAJ2MSN6</accession>
<dbReference type="PANTHER" id="PTHR33446">
    <property type="entry name" value="PROTEIN TONB-RELATED"/>
    <property type="match status" value="1"/>
</dbReference>
<keyword evidence="3" id="KW-0813">Transport</keyword>
<dbReference type="SUPFAM" id="SSF74653">
    <property type="entry name" value="TolA/TonB C-terminal domain"/>
    <property type="match status" value="1"/>
</dbReference>
<dbReference type="PANTHER" id="PTHR33446:SF2">
    <property type="entry name" value="PROTEIN TONB"/>
    <property type="match status" value="1"/>
</dbReference>
<keyword evidence="8" id="KW-1133">Transmembrane helix</keyword>
<keyword evidence="9" id="KW-0472">Membrane</keyword>
<evidence type="ECO:0000313" key="11">
    <source>
        <dbReference type="EMBL" id="MDT3466620.1"/>
    </source>
</evidence>
<feature type="domain" description="TonB C-terminal" evidence="10">
    <location>
        <begin position="160"/>
        <end position="248"/>
    </location>
</feature>
<keyword evidence="4" id="KW-1003">Cell membrane</keyword>
<comment type="caution">
    <text evidence="11">The sequence shown here is derived from an EMBL/GenBank/DDBJ whole genome shotgun (WGS) entry which is preliminary data.</text>
</comment>
<evidence type="ECO:0000256" key="7">
    <source>
        <dbReference type="ARBA" id="ARBA00022927"/>
    </source>
</evidence>
<evidence type="ECO:0000313" key="12">
    <source>
        <dbReference type="Proteomes" id="UP001251948"/>
    </source>
</evidence>
<evidence type="ECO:0000256" key="4">
    <source>
        <dbReference type="ARBA" id="ARBA00022475"/>
    </source>
</evidence>
<dbReference type="GO" id="GO:0098797">
    <property type="term" value="C:plasma membrane protein complex"/>
    <property type="evidence" value="ECO:0007669"/>
    <property type="project" value="TreeGrafter"/>
</dbReference>
<dbReference type="Proteomes" id="UP001251948">
    <property type="component" value="Unassembled WGS sequence"/>
</dbReference>
<keyword evidence="7" id="KW-0653">Protein transport</keyword>
<keyword evidence="5" id="KW-0997">Cell inner membrane</keyword>
<evidence type="ECO:0000256" key="6">
    <source>
        <dbReference type="ARBA" id="ARBA00022692"/>
    </source>
</evidence>
<comment type="subcellular location">
    <subcellularLocation>
        <location evidence="1">Cell inner membrane</location>
        <topology evidence="1">Single-pass membrane protein</topology>
        <orientation evidence="1">Periplasmic side</orientation>
    </subcellularLocation>
</comment>
<evidence type="ECO:0000259" key="10">
    <source>
        <dbReference type="PROSITE" id="PS52015"/>
    </source>
</evidence>
<name>A0AAJ2MSN6_STEMA</name>
<evidence type="ECO:0000256" key="2">
    <source>
        <dbReference type="ARBA" id="ARBA00006555"/>
    </source>
</evidence>
<organism evidence="11 12">
    <name type="scientific">Stenotrophomonas maltophilia</name>
    <name type="common">Pseudomonas maltophilia</name>
    <name type="synonym">Xanthomonas maltophilia</name>
    <dbReference type="NCBI Taxonomy" id="40324"/>
    <lineage>
        <taxon>Bacteria</taxon>
        <taxon>Pseudomonadati</taxon>
        <taxon>Pseudomonadota</taxon>
        <taxon>Gammaproteobacteria</taxon>
        <taxon>Lysobacterales</taxon>
        <taxon>Lysobacteraceae</taxon>
        <taxon>Stenotrophomonas</taxon>
        <taxon>Stenotrophomonas maltophilia group</taxon>
    </lineage>
</organism>